<reference evidence="3 4" key="1">
    <citation type="submission" date="2023-10" db="EMBL/GenBank/DDBJ databases">
        <title>Genomes of two closely related lineages of the louse Polyplax serrata with different host specificities.</title>
        <authorList>
            <person name="Martinu J."/>
            <person name="Tarabai H."/>
            <person name="Stefka J."/>
            <person name="Hypsa V."/>
        </authorList>
    </citation>
    <scope>NUCLEOTIDE SEQUENCE [LARGE SCALE GENOMIC DNA]</scope>
    <source>
        <strain evidence="3">HR10_N</strain>
    </source>
</reference>
<dbReference type="Proteomes" id="UP001372834">
    <property type="component" value="Unassembled WGS sequence"/>
</dbReference>
<proteinExistence type="predicted"/>
<evidence type="ECO:0000256" key="1">
    <source>
        <dbReference type="SAM" id="MobiDB-lite"/>
    </source>
</evidence>
<dbReference type="AlphaFoldDB" id="A0AAN8SDC6"/>
<feature type="chain" id="PRO_5043023683" evidence="2">
    <location>
        <begin position="16"/>
        <end position="266"/>
    </location>
</feature>
<dbReference type="EMBL" id="JAWJWE010000001">
    <property type="protein sequence ID" value="KAK6644552.1"/>
    <property type="molecule type" value="Genomic_DNA"/>
</dbReference>
<protein>
    <submittedName>
        <fullName evidence="3">Uncharacterized protein</fullName>
    </submittedName>
</protein>
<name>A0AAN8SDC6_POLSC</name>
<keyword evidence="2" id="KW-0732">Signal</keyword>
<feature type="signal peptide" evidence="2">
    <location>
        <begin position="1"/>
        <end position="15"/>
    </location>
</feature>
<evidence type="ECO:0000313" key="4">
    <source>
        <dbReference type="Proteomes" id="UP001372834"/>
    </source>
</evidence>
<accession>A0AAN8SDC6</accession>
<sequence>MKLIILLSVAVLASCDFPAPSENYGPPGSDQPPDSAEEPSLLKVHFTTPSFYQGHFPLYRHYAPHSSFGIPSSLFSSRYPNLYHYKFLSSSPSTFNGPNLGVLPPLSEIVPPSSIIPPIFGGGLNPQLPINPIGPQVLPPNILPPSLLPKPPVPLPVLPSITGLSSYPFSPLRYSYPYSSFYQNYYSKTPFIYPFTTFGSLSDIKFKKNTPKNEKPSNSYGPPEEDPASTENTVQADEPYPYEAASEASDTPPHKPAAEYGPPSKK</sequence>
<comment type="caution">
    <text evidence="3">The sequence shown here is derived from an EMBL/GenBank/DDBJ whole genome shotgun (WGS) entry which is preliminary data.</text>
</comment>
<evidence type="ECO:0000256" key="2">
    <source>
        <dbReference type="SAM" id="SignalP"/>
    </source>
</evidence>
<evidence type="ECO:0000313" key="3">
    <source>
        <dbReference type="EMBL" id="KAK6644552.1"/>
    </source>
</evidence>
<organism evidence="3 4">
    <name type="scientific">Polyplax serrata</name>
    <name type="common">Common mouse louse</name>
    <dbReference type="NCBI Taxonomy" id="468196"/>
    <lineage>
        <taxon>Eukaryota</taxon>
        <taxon>Metazoa</taxon>
        <taxon>Ecdysozoa</taxon>
        <taxon>Arthropoda</taxon>
        <taxon>Hexapoda</taxon>
        <taxon>Insecta</taxon>
        <taxon>Pterygota</taxon>
        <taxon>Neoptera</taxon>
        <taxon>Paraneoptera</taxon>
        <taxon>Psocodea</taxon>
        <taxon>Troctomorpha</taxon>
        <taxon>Phthiraptera</taxon>
        <taxon>Anoplura</taxon>
        <taxon>Polyplacidae</taxon>
        <taxon>Polyplax</taxon>
    </lineage>
</organism>
<gene>
    <name evidence="3" type="ORF">RUM43_000819</name>
</gene>
<feature type="region of interest" description="Disordered" evidence="1">
    <location>
        <begin position="208"/>
        <end position="266"/>
    </location>
</feature>
<dbReference type="PROSITE" id="PS51257">
    <property type="entry name" value="PROKAR_LIPOPROTEIN"/>
    <property type="match status" value="1"/>
</dbReference>